<protein>
    <submittedName>
        <fullName evidence="3">Uncharacterized protein</fullName>
    </submittedName>
</protein>
<proteinExistence type="predicted"/>
<comment type="caution">
    <text evidence="3">The sequence shown here is derived from an EMBL/GenBank/DDBJ whole genome shotgun (WGS) entry which is preliminary data.</text>
</comment>
<evidence type="ECO:0000256" key="1">
    <source>
        <dbReference type="SAM" id="MobiDB-lite"/>
    </source>
</evidence>
<gene>
    <name evidence="3" type="ORF">PoB_000955100</name>
</gene>
<feature type="chain" id="PRO_5043966023" evidence="2">
    <location>
        <begin position="22"/>
        <end position="699"/>
    </location>
</feature>
<sequence>MENMVAVVFLIYIYTLSIVSAQYDDFSRNLDPFFMESSTDSGPMRHVSSMRSGDNFHSIKKKEAIITTETTLSKNRTNSGIDFQDINSWDYVPAEFLGPVAEISTTTSPTNDKLWPSETFTSTTRQISRADTMPISSVIEGEPKPVKKNQNTKTDVQNSVNIMVGTNPHLDNLLKPGAESMPLSPDGMFLPLADHMAGASLSINPDEIHDWSALPLSEDTHKYSDPPTVAPIAKPRYLNGASFAEAILRGKLKRWKWSYVSKVLEGEAGSFNGSHGSADWISCCQRLPYICSMDAVCQLSARQCNDFCECAANPATPHCVSIIPEIKRTMILLEKKMLARIAREFNLDPLPDIGTTMPQWNYITESTPLVEAKSSTISISSIVATTTSANSLNTLQTDPLKRQPQTRLPAKSISTATPLSLSTYPPQPSVTQTHSQSFPTSLSTRSFSTGNQTLPLTYTSTRSVLTTKPTLAISNHSKMPQINLNLTTSSTTHSILSAKLFSSTASGKNSKTTSSPTRYIDKDEETHTNDTISFLQDKTFTKMLGTNTANEGQNNYSDGSLTLMDQNDKMNRNIGHKLDTSDLALEPMNAPDLIDTNLQGSLFSWFRSEKEDHPSFSSFSLSTNATPHASTPNTSNLEITTELSSKMPTATSDKTSNFQFCTDDCEIKGGTCVMGNDFRPHCIIVAADACEQFHCMNGE</sequence>
<organism evidence="3 4">
    <name type="scientific">Plakobranchus ocellatus</name>
    <dbReference type="NCBI Taxonomy" id="259542"/>
    <lineage>
        <taxon>Eukaryota</taxon>
        <taxon>Metazoa</taxon>
        <taxon>Spiralia</taxon>
        <taxon>Lophotrochozoa</taxon>
        <taxon>Mollusca</taxon>
        <taxon>Gastropoda</taxon>
        <taxon>Heterobranchia</taxon>
        <taxon>Euthyneura</taxon>
        <taxon>Panpulmonata</taxon>
        <taxon>Sacoglossa</taxon>
        <taxon>Placobranchoidea</taxon>
        <taxon>Plakobranchidae</taxon>
        <taxon>Plakobranchus</taxon>
    </lineage>
</organism>
<feature type="region of interest" description="Disordered" evidence="1">
    <location>
        <begin position="616"/>
        <end position="635"/>
    </location>
</feature>
<feature type="signal peptide" evidence="2">
    <location>
        <begin position="1"/>
        <end position="21"/>
    </location>
</feature>
<feature type="region of interest" description="Disordered" evidence="1">
    <location>
        <begin position="424"/>
        <end position="446"/>
    </location>
</feature>
<evidence type="ECO:0000313" key="4">
    <source>
        <dbReference type="Proteomes" id="UP000735302"/>
    </source>
</evidence>
<accession>A0AAV3Y707</accession>
<dbReference type="EMBL" id="BLXT01001085">
    <property type="protein sequence ID" value="GFN83045.1"/>
    <property type="molecule type" value="Genomic_DNA"/>
</dbReference>
<reference evidence="3 4" key="1">
    <citation type="journal article" date="2021" name="Elife">
        <title>Chloroplast acquisition without the gene transfer in kleptoplastic sea slugs, Plakobranchus ocellatus.</title>
        <authorList>
            <person name="Maeda T."/>
            <person name="Takahashi S."/>
            <person name="Yoshida T."/>
            <person name="Shimamura S."/>
            <person name="Takaki Y."/>
            <person name="Nagai Y."/>
            <person name="Toyoda A."/>
            <person name="Suzuki Y."/>
            <person name="Arimoto A."/>
            <person name="Ishii H."/>
            <person name="Satoh N."/>
            <person name="Nishiyama T."/>
            <person name="Hasebe M."/>
            <person name="Maruyama T."/>
            <person name="Minagawa J."/>
            <person name="Obokata J."/>
            <person name="Shigenobu S."/>
        </authorList>
    </citation>
    <scope>NUCLEOTIDE SEQUENCE [LARGE SCALE GENOMIC DNA]</scope>
</reference>
<evidence type="ECO:0000313" key="3">
    <source>
        <dbReference type="EMBL" id="GFN83045.1"/>
    </source>
</evidence>
<keyword evidence="2" id="KW-0732">Signal</keyword>
<name>A0AAV3Y707_9GAST</name>
<keyword evidence="4" id="KW-1185">Reference proteome</keyword>
<evidence type="ECO:0000256" key="2">
    <source>
        <dbReference type="SAM" id="SignalP"/>
    </source>
</evidence>
<dbReference type="Proteomes" id="UP000735302">
    <property type="component" value="Unassembled WGS sequence"/>
</dbReference>
<dbReference type="AlphaFoldDB" id="A0AAV3Y707"/>